<evidence type="ECO:0000313" key="2">
    <source>
        <dbReference type="EMBL" id="EWC75272.1"/>
    </source>
</evidence>
<reference evidence="2 3" key="1">
    <citation type="submission" date="2013-02" db="EMBL/GenBank/DDBJ databases">
        <title>The Genome Sequence of Plasmodium falciparum UGT5.1.</title>
        <authorList>
            <consortium name="The Broad Institute Genome Sequencing Platform"/>
            <consortium name="The Broad Institute Genome Sequencing Center for Infectious Disease"/>
            <person name="Neafsey D."/>
            <person name="Cheeseman I."/>
            <person name="Volkman S."/>
            <person name="Adams J."/>
            <person name="Walker B."/>
            <person name="Young S.K."/>
            <person name="Zeng Q."/>
            <person name="Gargeya S."/>
            <person name="Fitzgerald M."/>
            <person name="Haas B."/>
            <person name="Abouelleil A."/>
            <person name="Alvarado L."/>
            <person name="Arachchi H.M."/>
            <person name="Berlin A.M."/>
            <person name="Chapman S.B."/>
            <person name="Dewar J."/>
            <person name="Goldberg J."/>
            <person name="Griggs A."/>
            <person name="Gujja S."/>
            <person name="Hansen M."/>
            <person name="Howarth C."/>
            <person name="Imamovic A."/>
            <person name="Larimer J."/>
            <person name="McCowan C."/>
            <person name="Murphy C."/>
            <person name="Neiman D."/>
            <person name="Pearson M."/>
            <person name="Priest M."/>
            <person name="Roberts A."/>
            <person name="Saif S."/>
            <person name="Shea T."/>
            <person name="Sisk P."/>
            <person name="Sykes S."/>
            <person name="Wortman J."/>
            <person name="Nusbaum C."/>
            <person name="Birren B."/>
        </authorList>
    </citation>
    <scope>NUCLEOTIDE SEQUENCE [LARGE SCALE GENOMIC DNA]</scope>
    <source>
        <strain evidence="2 3">UGT5.1</strain>
    </source>
</reference>
<organism evidence="2 3">
    <name type="scientific">Plasmodium falciparum UGT5.1</name>
    <dbReference type="NCBI Taxonomy" id="1237627"/>
    <lineage>
        <taxon>Eukaryota</taxon>
        <taxon>Sar</taxon>
        <taxon>Alveolata</taxon>
        <taxon>Apicomplexa</taxon>
        <taxon>Aconoidasida</taxon>
        <taxon>Haemosporida</taxon>
        <taxon>Plasmodiidae</taxon>
        <taxon>Plasmodium</taxon>
        <taxon>Plasmodium (Laverania)</taxon>
    </lineage>
</organism>
<dbReference type="EMBL" id="KE124655">
    <property type="protein sequence ID" value="EWC75272.1"/>
    <property type="molecule type" value="Genomic_DNA"/>
</dbReference>
<feature type="transmembrane region" description="Helical" evidence="1">
    <location>
        <begin position="20"/>
        <end position="36"/>
    </location>
</feature>
<evidence type="ECO:0000313" key="3">
    <source>
        <dbReference type="Proteomes" id="UP000030697"/>
    </source>
</evidence>
<evidence type="ECO:0000256" key="1">
    <source>
        <dbReference type="SAM" id="Phobius"/>
    </source>
</evidence>
<name>W7J8F6_PLAFA</name>
<feature type="non-terminal residue" evidence="2">
    <location>
        <position position="1"/>
    </location>
</feature>
<accession>W7J8F6</accession>
<dbReference type="AlphaFoldDB" id="W7J8F6"/>
<dbReference type="Proteomes" id="UP000030697">
    <property type="component" value="Unassembled WGS sequence"/>
</dbReference>
<gene>
    <name evidence="2" type="ORF">C923_04085</name>
</gene>
<keyword evidence="1" id="KW-0472">Membrane</keyword>
<keyword evidence="1" id="KW-0812">Transmembrane</keyword>
<protein>
    <submittedName>
        <fullName evidence="2">Uncharacterized protein</fullName>
    </submittedName>
</protein>
<proteinExistence type="predicted"/>
<keyword evidence="1" id="KW-1133">Transmembrane helix</keyword>
<sequence>KKKKKKLLYSTLYVLKSRNYIFLLLYGIKITNFFLLI</sequence>